<feature type="region of interest" description="Disordered" evidence="1">
    <location>
        <begin position="173"/>
        <end position="198"/>
    </location>
</feature>
<sequence length="347" mass="36712">MFVTLALEEPSRQSTSSWRRCSPTPTVAQVLTTVVERPRERQRTSRAIFFLHGGMGNQSDILYLGVTGGTACRARGGSDPPCSTASSGPRRSAAPPPLARCCHSASPAPGSRRGALAQSPREAARSHPAPGHPCRRPPPGRWRGHGGAERGRRELLPPPARLLLQCGRRSLAAPSFAPRTSPPCGSRRHPHGRGGRRPRRCLEAAAAAGAPILQRHLPPRARGGAETGARRGGDGRAAGRRRARGGAETGARSRPAGHAGRLVLPNRSVRFATTSTRRREAVARREGRWPMGQLEGGTAVRGAREGRCRGGACICACGGREAERGRRRSDAARGGAMHAARGRVTSG</sequence>
<feature type="compositionally biased region" description="Low complexity" evidence="1">
    <location>
        <begin position="332"/>
        <end position="347"/>
    </location>
</feature>
<evidence type="ECO:0000256" key="1">
    <source>
        <dbReference type="SAM" id="MobiDB-lite"/>
    </source>
</evidence>
<gene>
    <name evidence="2" type="ORF">PVAP13_3NG209813</name>
</gene>
<feature type="region of interest" description="Disordered" evidence="1">
    <location>
        <begin position="217"/>
        <end position="260"/>
    </location>
</feature>
<feature type="region of interest" description="Disordered" evidence="1">
    <location>
        <begin position="74"/>
        <end position="158"/>
    </location>
</feature>
<proteinExistence type="predicted"/>
<feature type="compositionally biased region" description="Basic and acidic residues" evidence="1">
    <location>
        <begin position="321"/>
        <end position="331"/>
    </location>
</feature>
<reference evidence="2 3" key="1">
    <citation type="submission" date="2020-05" db="EMBL/GenBank/DDBJ databases">
        <title>WGS assembly of Panicum virgatum.</title>
        <authorList>
            <person name="Lovell J.T."/>
            <person name="Jenkins J."/>
            <person name="Shu S."/>
            <person name="Juenger T.E."/>
            <person name="Schmutz J."/>
        </authorList>
    </citation>
    <scope>NUCLEOTIDE SEQUENCE [LARGE SCALE GENOMIC DNA]</scope>
    <source>
        <strain evidence="3">cv. AP13</strain>
    </source>
</reference>
<evidence type="ECO:0000313" key="3">
    <source>
        <dbReference type="Proteomes" id="UP000823388"/>
    </source>
</evidence>
<feature type="compositionally biased region" description="Low complexity" evidence="1">
    <location>
        <begin position="83"/>
        <end position="93"/>
    </location>
</feature>
<feature type="compositionally biased region" description="Basic and acidic residues" evidence="1">
    <location>
        <begin position="146"/>
        <end position="155"/>
    </location>
</feature>
<dbReference type="AlphaFoldDB" id="A0A8T0UIF9"/>
<name>A0A8T0UIF9_PANVG</name>
<dbReference type="EMBL" id="CM029042">
    <property type="protein sequence ID" value="KAG2620584.1"/>
    <property type="molecule type" value="Genomic_DNA"/>
</dbReference>
<feature type="region of interest" description="Disordered" evidence="1">
    <location>
        <begin position="321"/>
        <end position="347"/>
    </location>
</feature>
<dbReference type="Proteomes" id="UP000823388">
    <property type="component" value="Chromosome 3N"/>
</dbReference>
<organism evidence="2 3">
    <name type="scientific">Panicum virgatum</name>
    <name type="common">Blackwell switchgrass</name>
    <dbReference type="NCBI Taxonomy" id="38727"/>
    <lineage>
        <taxon>Eukaryota</taxon>
        <taxon>Viridiplantae</taxon>
        <taxon>Streptophyta</taxon>
        <taxon>Embryophyta</taxon>
        <taxon>Tracheophyta</taxon>
        <taxon>Spermatophyta</taxon>
        <taxon>Magnoliopsida</taxon>
        <taxon>Liliopsida</taxon>
        <taxon>Poales</taxon>
        <taxon>Poaceae</taxon>
        <taxon>PACMAD clade</taxon>
        <taxon>Panicoideae</taxon>
        <taxon>Panicodae</taxon>
        <taxon>Paniceae</taxon>
        <taxon>Panicinae</taxon>
        <taxon>Panicum</taxon>
        <taxon>Panicum sect. Hiantes</taxon>
    </lineage>
</organism>
<keyword evidence="3" id="KW-1185">Reference proteome</keyword>
<feature type="compositionally biased region" description="Basic residues" evidence="1">
    <location>
        <begin position="186"/>
        <end position="198"/>
    </location>
</feature>
<comment type="caution">
    <text evidence="2">The sequence shown here is derived from an EMBL/GenBank/DDBJ whole genome shotgun (WGS) entry which is preliminary data.</text>
</comment>
<protein>
    <submittedName>
        <fullName evidence="2">Uncharacterized protein</fullName>
    </submittedName>
</protein>
<evidence type="ECO:0000313" key="2">
    <source>
        <dbReference type="EMBL" id="KAG2620584.1"/>
    </source>
</evidence>
<accession>A0A8T0UIF9</accession>